<evidence type="ECO:0000256" key="11">
    <source>
        <dbReference type="SAM" id="MobiDB-lite"/>
    </source>
</evidence>
<keyword evidence="13" id="KW-1185">Reference proteome</keyword>
<dbReference type="InterPro" id="IPR025214">
    <property type="entry name" value="CENP-U"/>
</dbReference>
<protein>
    <recommendedName>
        <fullName evidence="4">Centromere protein U</fullName>
    </recommendedName>
    <alternativeName>
        <fullName evidence="9">MLF1-interacting protein</fullName>
    </alternativeName>
</protein>
<comment type="similarity">
    <text evidence="3">Belongs to the CENP-U/AME1 family.</text>
</comment>
<evidence type="ECO:0000313" key="13">
    <source>
        <dbReference type="Proteomes" id="UP000593565"/>
    </source>
</evidence>
<dbReference type="GO" id="GO:0000775">
    <property type="term" value="C:chromosome, centromeric region"/>
    <property type="evidence" value="ECO:0007669"/>
    <property type="project" value="UniProtKB-SubCell"/>
</dbReference>
<evidence type="ECO:0000256" key="3">
    <source>
        <dbReference type="ARBA" id="ARBA00010440"/>
    </source>
</evidence>
<keyword evidence="5" id="KW-0158">Chromosome</keyword>
<dbReference type="EMBL" id="JAAGNN010000003">
    <property type="protein sequence ID" value="KAF4091405.1"/>
    <property type="molecule type" value="Genomic_DNA"/>
</dbReference>
<feature type="coiled-coil region" evidence="10">
    <location>
        <begin position="310"/>
        <end position="358"/>
    </location>
</feature>
<dbReference type="GO" id="GO:0005634">
    <property type="term" value="C:nucleus"/>
    <property type="evidence" value="ECO:0007669"/>
    <property type="project" value="UniProtKB-SubCell"/>
</dbReference>
<accession>A0A7J6B8L2</accession>
<dbReference type="Pfam" id="PF13097">
    <property type="entry name" value="CENP-U"/>
    <property type="match status" value="1"/>
</dbReference>
<feature type="compositionally biased region" description="Basic and acidic residues" evidence="11">
    <location>
        <begin position="61"/>
        <end position="71"/>
    </location>
</feature>
<name>A0A7J6B8L2_AMEME</name>
<feature type="compositionally biased region" description="Polar residues" evidence="11">
    <location>
        <begin position="157"/>
        <end position="182"/>
    </location>
</feature>
<dbReference type="PANTHER" id="PTHR32222">
    <property type="entry name" value="CENTROMERE PROTEIN U"/>
    <property type="match status" value="1"/>
</dbReference>
<keyword evidence="6 10" id="KW-0175">Coiled coil</keyword>
<feature type="compositionally biased region" description="Low complexity" evidence="11">
    <location>
        <begin position="231"/>
        <end position="241"/>
    </location>
</feature>
<evidence type="ECO:0000256" key="1">
    <source>
        <dbReference type="ARBA" id="ARBA00004123"/>
    </source>
</evidence>
<sequence length="430" mass="47953">MSRVTKLLKALQKEAKSGSEKENDLPAAENLDMSSIEKASFLQGEEYSSHGNPLHSTALEDESRPESDHRPKATVGKRTGGGRENKVHGVTETPKRPVRPAKNLKARQESDVQAQKKSSKSRGDRKPTEQIDRALKSRRVQNISARRKNEGKKRAQSEGTSSGVSATNTSPDSVHAQSQRWPSLSSEDLTDDDESFHLSSERPAASRMSLPRPKSSSSQPQRGQKQKRKSSSGSTDSGNPSKKQKPGGVRNPIALDVVLEAFQEFVTQYKEPVSSEVVKKAINAFSHSFVEQLTEKITAAKDFNNVKREAVKVNKTLNQKKTRLLEAKNELIKSTAEARKLEKEHNDLEQRLTALKQGTAFLNNLYELNTRYLQHRSTHTDEPETYGPSCMPAMLLEARSITGTENQLKSINDQLQRVLEETAHEEHCNQ</sequence>
<evidence type="ECO:0000256" key="10">
    <source>
        <dbReference type="SAM" id="Coils"/>
    </source>
</evidence>
<keyword evidence="7" id="KW-0539">Nucleus</keyword>
<feature type="compositionally biased region" description="Basic and acidic residues" evidence="11">
    <location>
        <begin position="12"/>
        <end position="24"/>
    </location>
</feature>
<evidence type="ECO:0000256" key="8">
    <source>
        <dbReference type="ARBA" id="ARBA00023328"/>
    </source>
</evidence>
<evidence type="ECO:0000256" key="7">
    <source>
        <dbReference type="ARBA" id="ARBA00023242"/>
    </source>
</evidence>
<reference evidence="12 13" key="1">
    <citation type="submission" date="2020-02" db="EMBL/GenBank/DDBJ databases">
        <title>A chromosome-scale genome assembly of the black bullhead catfish (Ameiurus melas).</title>
        <authorList>
            <person name="Wen M."/>
            <person name="Zham M."/>
            <person name="Cabau C."/>
            <person name="Klopp C."/>
            <person name="Donnadieu C."/>
            <person name="Roques C."/>
            <person name="Bouchez O."/>
            <person name="Lampietro C."/>
            <person name="Jouanno E."/>
            <person name="Herpin A."/>
            <person name="Louis A."/>
            <person name="Berthelot C."/>
            <person name="Parey E."/>
            <person name="Roest-Crollius H."/>
            <person name="Braasch I."/>
            <person name="Postlethwait J."/>
            <person name="Robinson-Rechavi M."/>
            <person name="Echchiki A."/>
            <person name="Begum T."/>
            <person name="Montfort J."/>
            <person name="Schartl M."/>
            <person name="Bobe J."/>
            <person name="Guiguen Y."/>
        </authorList>
    </citation>
    <scope>NUCLEOTIDE SEQUENCE [LARGE SCALE GENOMIC DNA]</scope>
    <source>
        <strain evidence="12">M_S1</strain>
        <tissue evidence="12">Blood</tissue>
    </source>
</reference>
<evidence type="ECO:0000256" key="4">
    <source>
        <dbReference type="ARBA" id="ARBA00016402"/>
    </source>
</evidence>
<feature type="compositionally biased region" description="Basic and acidic residues" evidence="11">
    <location>
        <begin position="81"/>
        <end position="95"/>
    </location>
</feature>
<dbReference type="Proteomes" id="UP000593565">
    <property type="component" value="Unassembled WGS sequence"/>
</dbReference>
<dbReference type="OrthoDB" id="8959258at2759"/>
<evidence type="ECO:0000256" key="5">
    <source>
        <dbReference type="ARBA" id="ARBA00022454"/>
    </source>
</evidence>
<organism evidence="12 13">
    <name type="scientific">Ameiurus melas</name>
    <name type="common">Black bullhead</name>
    <name type="synonym">Silurus melas</name>
    <dbReference type="NCBI Taxonomy" id="219545"/>
    <lineage>
        <taxon>Eukaryota</taxon>
        <taxon>Metazoa</taxon>
        <taxon>Chordata</taxon>
        <taxon>Craniata</taxon>
        <taxon>Vertebrata</taxon>
        <taxon>Euteleostomi</taxon>
        <taxon>Actinopterygii</taxon>
        <taxon>Neopterygii</taxon>
        <taxon>Teleostei</taxon>
        <taxon>Ostariophysi</taxon>
        <taxon>Siluriformes</taxon>
        <taxon>Ictaluridae</taxon>
        <taxon>Ameiurus</taxon>
    </lineage>
</organism>
<dbReference type="AlphaFoldDB" id="A0A7J6B8L2"/>
<evidence type="ECO:0000256" key="6">
    <source>
        <dbReference type="ARBA" id="ARBA00023054"/>
    </source>
</evidence>
<comment type="subcellular location">
    <subcellularLocation>
        <location evidence="2">Chromosome</location>
        <location evidence="2">Centromere</location>
    </subcellularLocation>
    <subcellularLocation>
        <location evidence="1">Nucleus</location>
    </subcellularLocation>
</comment>
<gene>
    <name evidence="12" type="ORF">AMELA_G00036530</name>
</gene>
<evidence type="ECO:0000313" key="12">
    <source>
        <dbReference type="EMBL" id="KAF4091405.1"/>
    </source>
</evidence>
<evidence type="ECO:0000256" key="9">
    <source>
        <dbReference type="ARBA" id="ARBA00031456"/>
    </source>
</evidence>
<feature type="compositionally biased region" description="Basic residues" evidence="11">
    <location>
        <begin position="96"/>
        <end position="105"/>
    </location>
</feature>
<feature type="compositionally biased region" description="Low complexity" evidence="11">
    <location>
        <begin position="206"/>
        <end position="223"/>
    </location>
</feature>
<evidence type="ECO:0000256" key="2">
    <source>
        <dbReference type="ARBA" id="ARBA00004584"/>
    </source>
</evidence>
<dbReference type="PANTHER" id="PTHR32222:SF1">
    <property type="entry name" value="CENTROMERE PROTEIN U"/>
    <property type="match status" value="1"/>
</dbReference>
<comment type="caution">
    <text evidence="12">The sequence shown here is derived from an EMBL/GenBank/DDBJ whole genome shotgun (WGS) entry which is preliminary data.</text>
</comment>
<proteinExistence type="inferred from homology"/>
<feature type="region of interest" description="Disordered" evidence="11">
    <location>
        <begin position="12"/>
        <end position="250"/>
    </location>
</feature>
<feature type="compositionally biased region" description="Basic and acidic residues" evidence="11">
    <location>
        <begin position="121"/>
        <end position="135"/>
    </location>
</feature>
<keyword evidence="8" id="KW-0137">Centromere</keyword>